<protein>
    <recommendedName>
        <fullName evidence="1">Nucleotidyl transferase domain-containing protein</fullName>
    </recommendedName>
</protein>
<dbReference type="Pfam" id="PF00483">
    <property type="entry name" value="NTP_transferase"/>
    <property type="match status" value="1"/>
</dbReference>
<sequence>VLKFKNRNNKVKVIFVIKSVITAAGKGTRLLPITKELPKEMMP</sequence>
<reference evidence="2" key="1">
    <citation type="submission" date="2018-05" db="EMBL/GenBank/DDBJ databases">
        <authorList>
            <person name="Lanie J.A."/>
            <person name="Ng W.-L."/>
            <person name="Kazmierczak K.M."/>
            <person name="Andrzejewski T.M."/>
            <person name="Davidsen T.M."/>
            <person name="Wayne K.J."/>
            <person name="Tettelin H."/>
            <person name="Glass J.I."/>
            <person name="Rusch D."/>
            <person name="Podicherti R."/>
            <person name="Tsui H.-C.T."/>
            <person name="Winkler M.E."/>
        </authorList>
    </citation>
    <scope>NUCLEOTIDE SEQUENCE</scope>
</reference>
<organism evidence="2">
    <name type="scientific">marine metagenome</name>
    <dbReference type="NCBI Taxonomy" id="408172"/>
    <lineage>
        <taxon>unclassified sequences</taxon>
        <taxon>metagenomes</taxon>
        <taxon>ecological metagenomes</taxon>
    </lineage>
</organism>
<evidence type="ECO:0000313" key="2">
    <source>
        <dbReference type="EMBL" id="SVE52677.1"/>
    </source>
</evidence>
<gene>
    <name evidence="2" type="ORF">METZ01_LOCUS505531</name>
</gene>
<proteinExistence type="predicted"/>
<feature type="non-terminal residue" evidence="2">
    <location>
        <position position="1"/>
    </location>
</feature>
<name>A0A383E748_9ZZZZ</name>
<dbReference type="AlphaFoldDB" id="A0A383E748"/>
<dbReference type="InterPro" id="IPR005835">
    <property type="entry name" value="NTP_transferase_dom"/>
</dbReference>
<evidence type="ECO:0000259" key="1">
    <source>
        <dbReference type="Pfam" id="PF00483"/>
    </source>
</evidence>
<dbReference type="InterPro" id="IPR029044">
    <property type="entry name" value="Nucleotide-diphossugar_trans"/>
</dbReference>
<dbReference type="SUPFAM" id="SSF53448">
    <property type="entry name" value="Nucleotide-diphospho-sugar transferases"/>
    <property type="match status" value="1"/>
</dbReference>
<feature type="non-terminal residue" evidence="2">
    <location>
        <position position="43"/>
    </location>
</feature>
<feature type="domain" description="Nucleotidyl transferase" evidence="1">
    <location>
        <begin position="18"/>
        <end position="43"/>
    </location>
</feature>
<accession>A0A383E748</accession>
<dbReference type="EMBL" id="UINC01223465">
    <property type="protein sequence ID" value="SVE52677.1"/>
    <property type="molecule type" value="Genomic_DNA"/>
</dbReference>
<dbReference type="Gene3D" id="3.90.550.10">
    <property type="entry name" value="Spore Coat Polysaccharide Biosynthesis Protein SpsA, Chain A"/>
    <property type="match status" value="1"/>
</dbReference>